<gene>
    <name evidence="1" type="ORF">CYMTET_56574</name>
</gene>
<evidence type="ECO:0000313" key="2">
    <source>
        <dbReference type="Proteomes" id="UP001190700"/>
    </source>
</evidence>
<protein>
    <submittedName>
        <fullName evidence="1">Uncharacterized protein</fullName>
    </submittedName>
</protein>
<dbReference type="EMBL" id="LGRX02035802">
    <property type="protein sequence ID" value="KAK3233104.1"/>
    <property type="molecule type" value="Genomic_DNA"/>
</dbReference>
<dbReference type="AlphaFoldDB" id="A0AAE0BCD7"/>
<feature type="non-terminal residue" evidence="1">
    <location>
        <position position="277"/>
    </location>
</feature>
<name>A0AAE0BCD7_9CHLO</name>
<comment type="caution">
    <text evidence="1">The sequence shown here is derived from an EMBL/GenBank/DDBJ whole genome shotgun (WGS) entry which is preliminary data.</text>
</comment>
<accession>A0AAE0BCD7</accession>
<organism evidence="1 2">
    <name type="scientific">Cymbomonas tetramitiformis</name>
    <dbReference type="NCBI Taxonomy" id="36881"/>
    <lineage>
        <taxon>Eukaryota</taxon>
        <taxon>Viridiplantae</taxon>
        <taxon>Chlorophyta</taxon>
        <taxon>Pyramimonadophyceae</taxon>
        <taxon>Pyramimonadales</taxon>
        <taxon>Pyramimonadaceae</taxon>
        <taxon>Cymbomonas</taxon>
    </lineage>
</organism>
<reference evidence="1 2" key="1">
    <citation type="journal article" date="2015" name="Genome Biol. Evol.">
        <title>Comparative Genomics of a Bacterivorous Green Alga Reveals Evolutionary Causalities and Consequences of Phago-Mixotrophic Mode of Nutrition.</title>
        <authorList>
            <person name="Burns J.A."/>
            <person name="Paasch A."/>
            <person name="Narechania A."/>
            <person name="Kim E."/>
        </authorList>
    </citation>
    <scope>NUCLEOTIDE SEQUENCE [LARGE SCALE GENOMIC DNA]</scope>
    <source>
        <strain evidence="1 2">PLY_AMNH</strain>
    </source>
</reference>
<sequence>MASGKLVYNFLKGELFRLARIQKPSHEFRDVLRSLHPGCKELFGTMPAEITHRFNILTKIARVHSGCREAIVDTCWELNIAYGRGAWKGDRQPVLDHLHEIWAAGKDVRMVAWASLLSRMHGWGNEMYTETQCNKGFSLLNARRQGREWQRTLLDFDLRFDEIFEDEIKSITAIGAAAVENGEIVRMSQATVQALRALQNQKANAAKRGSDTIANGGGAVVDNAEQDDAEDTIDPSLCEDIAVDCTEYENVGVDVVDSTLCEEDLTEEEDEPLEAQV</sequence>
<dbReference type="Proteomes" id="UP001190700">
    <property type="component" value="Unassembled WGS sequence"/>
</dbReference>
<evidence type="ECO:0000313" key="1">
    <source>
        <dbReference type="EMBL" id="KAK3233104.1"/>
    </source>
</evidence>
<keyword evidence="2" id="KW-1185">Reference proteome</keyword>
<proteinExistence type="predicted"/>